<dbReference type="STRING" id="22663.A0A2I0HKC6"/>
<sequence length="146" mass="15771">MGNGGEPTQLRALPFGPQPLEREKQGKRGGPPDPSRASFDPSGETIESREAKALAFPLRAAREDGDENYRIIGEVLTRKSGRNPLTIEMCSKGVLERFLDDVNNGKQGILLAILVGLSSIPIEMEIFEFASGEGGKGMAEAKMEVQ</sequence>
<dbReference type="EMBL" id="PGOL01008005">
    <property type="protein sequence ID" value="PKI32154.1"/>
    <property type="molecule type" value="Genomic_DNA"/>
</dbReference>
<gene>
    <name evidence="2" type="ORF">CRG98_047472</name>
</gene>
<feature type="region of interest" description="Disordered" evidence="1">
    <location>
        <begin position="1"/>
        <end position="46"/>
    </location>
</feature>
<accession>A0A2I0HKC6</accession>
<reference evidence="2 3" key="1">
    <citation type="submission" date="2017-11" db="EMBL/GenBank/DDBJ databases">
        <title>De-novo sequencing of pomegranate (Punica granatum L.) genome.</title>
        <authorList>
            <person name="Akparov Z."/>
            <person name="Amiraslanov A."/>
            <person name="Hajiyeva S."/>
            <person name="Abbasov M."/>
            <person name="Kaur K."/>
            <person name="Hamwieh A."/>
            <person name="Solovyev V."/>
            <person name="Salamov A."/>
            <person name="Braich B."/>
            <person name="Kosarev P."/>
            <person name="Mahmoud A."/>
            <person name="Hajiyev E."/>
            <person name="Babayeva S."/>
            <person name="Izzatullayeva V."/>
            <person name="Mammadov A."/>
            <person name="Mammadov A."/>
            <person name="Sharifova S."/>
            <person name="Ojaghi J."/>
            <person name="Eynullazada K."/>
            <person name="Bayramov B."/>
            <person name="Abdulazimova A."/>
            <person name="Shahmuradov I."/>
        </authorList>
    </citation>
    <scope>NUCLEOTIDE SEQUENCE [LARGE SCALE GENOMIC DNA]</scope>
    <source>
        <strain evidence="3">cv. AG2017</strain>
        <tissue evidence="2">Leaf</tissue>
    </source>
</reference>
<dbReference type="Proteomes" id="UP000233551">
    <property type="component" value="Unassembled WGS sequence"/>
</dbReference>
<keyword evidence="3" id="KW-1185">Reference proteome</keyword>
<comment type="caution">
    <text evidence="2">The sequence shown here is derived from an EMBL/GenBank/DDBJ whole genome shotgun (WGS) entry which is preliminary data.</text>
</comment>
<proteinExistence type="predicted"/>
<dbReference type="AlphaFoldDB" id="A0A2I0HKC6"/>
<protein>
    <submittedName>
        <fullName evidence="2">Uncharacterized protein</fullName>
    </submittedName>
</protein>
<evidence type="ECO:0000256" key="1">
    <source>
        <dbReference type="SAM" id="MobiDB-lite"/>
    </source>
</evidence>
<evidence type="ECO:0000313" key="3">
    <source>
        <dbReference type="Proteomes" id="UP000233551"/>
    </source>
</evidence>
<organism evidence="2 3">
    <name type="scientific">Punica granatum</name>
    <name type="common">Pomegranate</name>
    <dbReference type="NCBI Taxonomy" id="22663"/>
    <lineage>
        <taxon>Eukaryota</taxon>
        <taxon>Viridiplantae</taxon>
        <taxon>Streptophyta</taxon>
        <taxon>Embryophyta</taxon>
        <taxon>Tracheophyta</taxon>
        <taxon>Spermatophyta</taxon>
        <taxon>Magnoliopsida</taxon>
        <taxon>eudicotyledons</taxon>
        <taxon>Gunneridae</taxon>
        <taxon>Pentapetalae</taxon>
        <taxon>rosids</taxon>
        <taxon>malvids</taxon>
        <taxon>Myrtales</taxon>
        <taxon>Lythraceae</taxon>
        <taxon>Punica</taxon>
    </lineage>
</organism>
<name>A0A2I0HKC6_PUNGR</name>
<evidence type="ECO:0000313" key="2">
    <source>
        <dbReference type="EMBL" id="PKI32154.1"/>
    </source>
</evidence>